<dbReference type="CDD" id="cd00211">
    <property type="entry name" value="PTS_IIA_fru"/>
    <property type="match status" value="1"/>
</dbReference>
<name>I3YB18_THIV6</name>
<dbReference type="EMBL" id="CP003154">
    <property type="protein sequence ID" value="AFL74186.1"/>
    <property type="molecule type" value="Genomic_DNA"/>
</dbReference>
<dbReference type="OrthoDB" id="95460at2"/>
<dbReference type="SUPFAM" id="SSF55804">
    <property type="entry name" value="Phoshotransferase/anion transport protein"/>
    <property type="match status" value="1"/>
</dbReference>
<feature type="domain" description="PTS EIIA type-2" evidence="1">
    <location>
        <begin position="5"/>
        <end position="149"/>
    </location>
</feature>
<reference evidence="2 3" key="1">
    <citation type="submission" date="2012-06" db="EMBL/GenBank/DDBJ databases">
        <title>Complete sequence of Thiocystis violascens DSM 198.</title>
        <authorList>
            <consortium name="US DOE Joint Genome Institute"/>
            <person name="Lucas S."/>
            <person name="Han J."/>
            <person name="Lapidus A."/>
            <person name="Cheng J.-F."/>
            <person name="Goodwin L."/>
            <person name="Pitluck S."/>
            <person name="Peters L."/>
            <person name="Ovchinnikova G."/>
            <person name="Teshima H."/>
            <person name="Detter J.C."/>
            <person name="Han C."/>
            <person name="Tapia R."/>
            <person name="Land M."/>
            <person name="Hauser L."/>
            <person name="Kyrpides N."/>
            <person name="Ivanova N."/>
            <person name="Pagani I."/>
            <person name="Vogl K."/>
            <person name="Liu Z."/>
            <person name="Frigaard N.-U."/>
            <person name="Bryant D."/>
            <person name="Woyke T."/>
        </authorList>
    </citation>
    <scope>NUCLEOTIDE SEQUENCE [LARGE SCALE GENOMIC DNA]</scope>
    <source>
        <strain evidence="3">ATCC 17096 / DSM 198 / 6111</strain>
    </source>
</reference>
<protein>
    <submittedName>
        <fullName evidence="2">Phosphotransferase system mannitol/fructose-specifc IIA component (Ntr-type)</fullName>
    </submittedName>
</protein>
<dbReference type="Gene3D" id="3.40.930.10">
    <property type="entry name" value="Mannitol-specific EII, Chain A"/>
    <property type="match status" value="1"/>
</dbReference>
<dbReference type="KEGG" id="tvi:Thivi_2237"/>
<evidence type="ECO:0000313" key="3">
    <source>
        <dbReference type="Proteomes" id="UP000006062"/>
    </source>
</evidence>
<accession>I3YB18</accession>
<dbReference type="eggNOG" id="COG1762">
    <property type="taxonomic scope" value="Bacteria"/>
</dbReference>
<dbReference type="HOGENOM" id="CLU_072531_5_2_6"/>
<dbReference type="GO" id="GO:0016740">
    <property type="term" value="F:transferase activity"/>
    <property type="evidence" value="ECO:0007669"/>
    <property type="project" value="UniProtKB-KW"/>
</dbReference>
<keyword evidence="2" id="KW-0808">Transferase</keyword>
<dbReference type="InterPro" id="IPR051541">
    <property type="entry name" value="PTS_SugarTrans_NitroReg"/>
</dbReference>
<dbReference type="STRING" id="765911.Thivi_2237"/>
<keyword evidence="3" id="KW-1185">Reference proteome</keyword>
<dbReference type="PROSITE" id="PS00372">
    <property type="entry name" value="PTS_EIIA_TYPE_2_HIS"/>
    <property type="match status" value="1"/>
</dbReference>
<proteinExistence type="predicted"/>
<dbReference type="AlphaFoldDB" id="I3YB18"/>
<sequence>MLSPDLISEARIGCALEIASKKRLLETLAELLASGHPRLHTETVFERLLERERLGSTGLGHGIALPHARIKEVTEVLGAFVQTVRGVDYDATDGEPVDLAFALLVPDAANDEHLRLLAHLASLFNDPAIRAKLRAADSPALLLQVLNSR</sequence>
<gene>
    <name evidence="2" type="ordered locus">Thivi_2237</name>
</gene>
<dbReference type="PANTHER" id="PTHR47738">
    <property type="entry name" value="PTS SYSTEM FRUCTOSE-LIKE EIIA COMPONENT-RELATED"/>
    <property type="match status" value="1"/>
</dbReference>
<dbReference type="PANTHER" id="PTHR47738:SF1">
    <property type="entry name" value="NITROGEN REGULATORY PROTEIN"/>
    <property type="match status" value="1"/>
</dbReference>
<dbReference type="PROSITE" id="PS51094">
    <property type="entry name" value="PTS_EIIA_TYPE_2"/>
    <property type="match status" value="1"/>
</dbReference>
<dbReference type="GO" id="GO:0030295">
    <property type="term" value="F:protein kinase activator activity"/>
    <property type="evidence" value="ECO:0007669"/>
    <property type="project" value="TreeGrafter"/>
</dbReference>
<dbReference type="Pfam" id="PF00359">
    <property type="entry name" value="PTS_EIIA_2"/>
    <property type="match status" value="1"/>
</dbReference>
<dbReference type="InterPro" id="IPR002178">
    <property type="entry name" value="PTS_EIIA_type-2_dom"/>
</dbReference>
<evidence type="ECO:0000259" key="1">
    <source>
        <dbReference type="PROSITE" id="PS51094"/>
    </source>
</evidence>
<organism evidence="2 3">
    <name type="scientific">Thiocystis violascens (strain ATCC 17096 / DSM 198 / 6111)</name>
    <name type="common">Chromatium violascens</name>
    <dbReference type="NCBI Taxonomy" id="765911"/>
    <lineage>
        <taxon>Bacteria</taxon>
        <taxon>Pseudomonadati</taxon>
        <taxon>Pseudomonadota</taxon>
        <taxon>Gammaproteobacteria</taxon>
        <taxon>Chromatiales</taxon>
        <taxon>Chromatiaceae</taxon>
        <taxon>Thiocystis</taxon>
    </lineage>
</organism>
<evidence type="ECO:0000313" key="2">
    <source>
        <dbReference type="EMBL" id="AFL74186.1"/>
    </source>
</evidence>
<dbReference type="InterPro" id="IPR016152">
    <property type="entry name" value="PTrfase/Anion_transptr"/>
</dbReference>
<dbReference type="RefSeq" id="WP_014778633.1">
    <property type="nucleotide sequence ID" value="NC_018012.1"/>
</dbReference>
<dbReference type="Proteomes" id="UP000006062">
    <property type="component" value="Chromosome"/>
</dbReference>